<dbReference type="Pfam" id="PF01127">
    <property type="entry name" value="Sdh_cyt"/>
    <property type="match status" value="1"/>
</dbReference>
<comment type="subcellular location">
    <subcellularLocation>
        <location evidence="1">Membrane</location>
        <topology evidence="1">Multi-pass membrane protein</topology>
    </subcellularLocation>
</comment>
<dbReference type="Proteomes" id="UP000799776">
    <property type="component" value="Unassembled WGS sequence"/>
</dbReference>
<evidence type="ECO:0000313" key="10">
    <source>
        <dbReference type="Proteomes" id="UP000799776"/>
    </source>
</evidence>
<dbReference type="NCBIfam" id="TIGR02970">
    <property type="entry name" value="succ_dehyd_cytB"/>
    <property type="match status" value="1"/>
</dbReference>
<keyword evidence="7 8" id="KW-0472">Membrane</keyword>
<feature type="transmembrane region" description="Helical" evidence="8">
    <location>
        <begin position="160"/>
        <end position="177"/>
    </location>
</feature>
<evidence type="ECO:0000256" key="6">
    <source>
        <dbReference type="ARBA" id="ARBA00023004"/>
    </source>
</evidence>
<dbReference type="CDD" id="cd03499">
    <property type="entry name" value="SQR_TypeC_SdhC"/>
    <property type="match status" value="1"/>
</dbReference>
<keyword evidence="2" id="KW-0349">Heme</keyword>
<dbReference type="Gene3D" id="1.20.1300.10">
    <property type="entry name" value="Fumarate reductase/succinate dehydrogenase, transmembrane subunit"/>
    <property type="match status" value="1"/>
</dbReference>
<sequence>MLAQRVFQQSLRRAAAPGAVAKFAPAGLYMQSRPVATQNVPQDQGYQILEKQRLARPVSPHLAIYQPQITWYGSITHRLTGAVLSGGFYVFFAAYLVAPLTGWHLESQSLAAAFGALPFAAKVGIKSTLAWPFVYHSLNGVRHLVWDMGMWFKNKQVQQTGWAVVGLSTVGALALAMM</sequence>
<dbReference type="InterPro" id="IPR034804">
    <property type="entry name" value="SQR/QFR_C/D"/>
</dbReference>
<dbReference type="EMBL" id="ML978719">
    <property type="protein sequence ID" value="KAF2087584.1"/>
    <property type="molecule type" value="Genomic_DNA"/>
</dbReference>
<keyword evidence="10" id="KW-1185">Reference proteome</keyword>
<keyword evidence="4" id="KW-0479">Metal-binding</keyword>
<keyword evidence="5 8" id="KW-1133">Transmembrane helix</keyword>
<dbReference type="InterPro" id="IPR014314">
    <property type="entry name" value="Succ_DH_cytb556"/>
</dbReference>
<dbReference type="GO" id="GO:0006121">
    <property type="term" value="P:mitochondrial electron transport, succinate to ubiquinone"/>
    <property type="evidence" value="ECO:0007669"/>
    <property type="project" value="TreeGrafter"/>
</dbReference>
<protein>
    <submittedName>
        <fullName evidence="9">Succinate dehydrogenase cytochrome b560 subunit</fullName>
    </submittedName>
</protein>
<dbReference type="InterPro" id="IPR018495">
    <property type="entry name" value="Succ_DH_cyt_bsu_CS"/>
</dbReference>
<feature type="transmembrane region" description="Helical" evidence="8">
    <location>
        <begin position="79"/>
        <end position="98"/>
    </location>
</feature>
<evidence type="ECO:0000256" key="7">
    <source>
        <dbReference type="ARBA" id="ARBA00023136"/>
    </source>
</evidence>
<dbReference type="GO" id="GO:0046872">
    <property type="term" value="F:metal ion binding"/>
    <property type="evidence" value="ECO:0007669"/>
    <property type="project" value="UniProtKB-KW"/>
</dbReference>
<evidence type="ECO:0000256" key="5">
    <source>
        <dbReference type="ARBA" id="ARBA00022989"/>
    </source>
</evidence>
<dbReference type="PROSITE" id="PS01000">
    <property type="entry name" value="SDH_CYT_1"/>
    <property type="match status" value="1"/>
</dbReference>
<dbReference type="AlphaFoldDB" id="A0A9P4LXF5"/>
<dbReference type="PANTHER" id="PTHR10978:SF5">
    <property type="entry name" value="SUCCINATE DEHYDROGENASE CYTOCHROME B560 SUBUNIT, MITOCHONDRIAL"/>
    <property type="match status" value="1"/>
</dbReference>
<organism evidence="9 10">
    <name type="scientific">Saccharata proteae CBS 121410</name>
    <dbReference type="NCBI Taxonomy" id="1314787"/>
    <lineage>
        <taxon>Eukaryota</taxon>
        <taxon>Fungi</taxon>
        <taxon>Dikarya</taxon>
        <taxon>Ascomycota</taxon>
        <taxon>Pezizomycotina</taxon>
        <taxon>Dothideomycetes</taxon>
        <taxon>Dothideomycetes incertae sedis</taxon>
        <taxon>Botryosphaeriales</taxon>
        <taxon>Saccharataceae</taxon>
        <taxon>Saccharata</taxon>
    </lineage>
</organism>
<gene>
    <name evidence="9" type="ORF">K490DRAFT_41268</name>
</gene>
<dbReference type="GO" id="GO:0006099">
    <property type="term" value="P:tricarboxylic acid cycle"/>
    <property type="evidence" value="ECO:0007669"/>
    <property type="project" value="InterPro"/>
</dbReference>
<comment type="caution">
    <text evidence="9">The sequence shown here is derived from an EMBL/GenBank/DDBJ whole genome shotgun (WGS) entry which is preliminary data.</text>
</comment>
<dbReference type="GO" id="GO:0009055">
    <property type="term" value="F:electron transfer activity"/>
    <property type="evidence" value="ECO:0007669"/>
    <property type="project" value="InterPro"/>
</dbReference>
<evidence type="ECO:0000256" key="4">
    <source>
        <dbReference type="ARBA" id="ARBA00022723"/>
    </source>
</evidence>
<evidence type="ECO:0000256" key="3">
    <source>
        <dbReference type="ARBA" id="ARBA00022692"/>
    </source>
</evidence>
<proteinExistence type="predicted"/>
<keyword evidence="3 8" id="KW-0812">Transmembrane</keyword>
<dbReference type="OrthoDB" id="588261at2759"/>
<evidence type="ECO:0000313" key="9">
    <source>
        <dbReference type="EMBL" id="KAF2087584.1"/>
    </source>
</evidence>
<dbReference type="GO" id="GO:0005739">
    <property type="term" value="C:mitochondrion"/>
    <property type="evidence" value="ECO:0007669"/>
    <property type="project" value="GOC"/>
</dbReference>
<dbReference type="SUPFAM" id="SSF81343">
    <property type="entry name" value="Fumarate reductase respiratory complex transmembrane subunits"/>
    <property type="match status" value="1"/>
</dbReference>
<dbReference type="InterPro" id="IPR000701">
    <property type="entry name" value="SuccDH_FuR_B_TM-su"/>
</dbReference>
<evidence type="ECO:0000256" key="1">
    <source>
        <dbReference type="ARBA" id="ARBA00004141"/>
    </source>
</evidence>
<dbReference type="PANTHER" id="PTHR10978">
    <property type="entry name" value="SUCCINATE DEHYDROGENASE CYTOCHROME B560 SUBUNIT"/>
    <property type="match status" value="1"/>
</dbReference>
<keyword evidence="6" id="KW-0408">Iron</keyword>
<evidence type="ECO:0000256" key="8">
    <source>
        <dbReference type="SAM" id="Phobius"/>
    </source>
</evidence>
<reference evidence="9" key="1">
    <citation type="journal article" date="2020" name="Stud. Mycol.">
        <title>101 Dothideomycetes genomes: a test case for predicting lifestyles and emergence of pathogens.</title>
        <authorList>
            <person name="Haridas S."/>
            <person name="Albert R."/>
            <person name="Binder M."/>
            <person name="Bloem J."/>
            <person name="Labutti K."/>
            <person name="Salamov A."/>
            <person name="Andreopoulos B."/>
            <person name="Baker S."/>
            <person name="Barry K."/>
            <person name="Bills G."/>
            <person name="Bluhm B."/>
            <person name="Cannon C."/>
            <person name="Castanera R."/>
            <person name="Culley D."/>
            <person name="Daum C."/>
            <person name="Ezra D."/>
            <person name="Gonzalez J."/>
            <person name="Henrissat B."/>
            <person name="Kuo A."/>
            <person name="Liang C."/>
            <person name="Lipzen A."/>
            <person name="Lutzoni F."/>
            <person name="Magnuson J."/>
            <person name="Mondo S."/>
            <person name="Nolan M."/>
            <person name="Ohm R."/>
            <person name="Pangilinan J."/>
            <person name="Park H.-J."/>
            <person name="Ramirez L."/>
            <person name="Alfaro M."/>
            <person name="Sun H."/>
            <person name="Tritt A."/>
            <person name="Yoshinaga Y."/>
            <person name="Zwiers L.-H."/>
            <person name="Turgeon B."/>
            <person name="Goodwin S."/>
            <person name="Spatafora J."/>
            <person name="Crous P."/>
            <person name="Grigoriev I."/>
        </authorList>
    </citation>
    <scope>NUCLEOTIDE SEQUENCE</scope>
    <source>
        <strain evidence="9">CBS 121410</strain>
    </source>
</reference>
<accession>A0A9P4LXF5</accession>
<dbReference type="PROSITE" id="PS01001">
    <property type="entry name" value="SDH_CYT_2"/>
    <property type="match status" value="1"/>
</dbReference>
<name>A0A9P4LXF5_9PEZI</name>
<dbReference type="GO" id="GO:0016020">
    <property type="term" value="C:membrane"/>
    <property type="evidence" value="ECO:0007669"/>
    <property type="project" value="UniProtKB-SubCell"/>
</dbReference>
<evidence type="ECO:0000256" key="2">
    <source>
        <dbReference type="ARBA" id="ARBA00022617"/>
    </source>
</evidence>